<evidence type="ECO:0000313" key="2">
    <source>
        <dbReference type="EMBL" id="KAK6495033.1"/>
    </source>
</evidence>
<name>A0AAV9VR05_9PEZI</name>
<feature type="region of interest" description="Disordered" evidence="1">
    <location>
        <begin position="172"/>
        <end position="316"/>
    </location>
</feature>
<accession>A0AAV9VR05</accession>
<gene>
    <name evidence="2" type="ORF">TWF481_003060</name>
</gene>
<feature type="compositionally biased region" description="Acidic residues" evidence="1">
    <location>
        <begin position="264"/>
        <end position="282"/>
    </location>
</feature>
<evidence type="ECO:0000313" key="3">
    <source>
        <dbReference type="Proteomes" id="UP001370758"/>
    </source>
</evidence>
<feature type="compositionally biased region" description="Low complexity" evidence="1">
    <location>
        <begin position="1662"/>
        <end position="1671"/>
    </location>
</feature>
<proteinExistence type="predicted"/>
<dbReference type="Proteomes" id="UP001370758">
    <property type="component" value="Unassembled WGS sequence"/>
</dbReference>
<feature type="region of interest" description="Disordered" evidence="1">
    <location>
        <begin position="1444"/>
        <end position="1487"/>
    </location>
</feature>
<sequence length="1730" mass="189990">MASGRPIDPNLIAIGDFFEYNGPFPCFTQAPYNRKRNAGFALDVPFHPEFLSPELSDDLHAILSSTTAPSGSIASKAFMQPASAKEMTDVQDWFLPINGQEDNLAGLGGNWDYVKWNAMVVACFIKQLQLGPELRQLIRVHPPIQLYYEHDDSKVTNVAVMGKKEFQKVYNIKDANGPKMPSKNTPGGKPVKITKLDIRLPGDDGGSGDGGGGGDGDKGEGADTGGDGGDKGKSTDGDPKETTEGADTTEKPVDLDSGDKPDGDADADDDEYDDEDSDDDNTPDWLKLKPAPRGTKAVKHPLAGLYGDDPFLPVDSSGNWVPSGALPKRDLMTLIDPDDPLSGILTKAAQELINEAKDGKKKKKKKTKKVDKPPGEEGAGLRAATKGRRISFIPRPGSGVKRRNRPGDALILHKIGAKFGRSGLRMAGGDGGGTDAIPPEDSEKPASKTEIPWEKYHINVGGKGPDFRRRVWPSLKRDLGRKRWHIVPVACDVNGELRWWLLVIDMQVQRRWNGDKGKDGAKDSTKDGTTIGGAPDTTKTGATDTTKTGATDTTKDKGTDGTKDGGTDGSKDGGKTGAATTGPGRCIWVFNPCGAPSAPDGTVLEKFLSDVPRYIYSLASDELSKLDNHNTPVLFPRTTDFAGLTSLKGGTLPAEDYDHPGRFKRFGFKVTITGNRFNWKNRNPQTGVEIIHAMDRVLRMMEQDDARKSALWRNMGPDTEHIRCSMSTAVAPTLRDLELLQESNEAVSFQNRVRTETMVEIQRFMDWTQLRGYPFHQGTPDTIPAEGYLMLFKLHQNHKDVWRQLSQWFDQGSHAVVIGMDLTTYETTKQVVSFPLALGSMAVLHGRKGSSPADDPNQSWWKPGADAADKTGFDLLGALPDDDPGKMNPGYKYQRFHHLKEDYTGKGSMPENGGPRKPTDIITKQYPQSMVSVIIDSGGRGIIHVGNRPNGIWKVNGVEVQQSEVITRFSHVTHLYGESMHWLFLRRFATSKSENIRTQTTVKHDIQDRVRVPKKSDATVAEEYSPDDPVWMYPHHTYPDEQYKKYNFDLGNHTPHLHHHHRPKKVSSKEEKIFWEAYVNSGNTILCQNPACLKHSYHAGDGLVAAPNDTSKPCFNDMCVSSRHETYYYGSTTCTDVSRGRCLPGVDGALGTHVPGIPGNLFIDNGILLFQPEMLLSSSEGNVNTKGVIPRTSKVPPEGGEAEADQNSLPLPPLCWNRIVFTPIGRFPSTASAREYLIKNYNYEPMIFSEGEHSGVAYDMTMYERLNYYRLLMWNQVEPSQQDGWWREQEVMETAHGYFTKYDVNAWSETSFRIGYQPDVHSGLVSGARDIERPAAGKNAIEGTGDAFAWDFARGKLPDHTLPWDVDPLDEDDAHEKYGYTSAAHMLGAFVAPDPAGGEAGTRSTGSGAAVAQTNPDDMIEFLKSITVRLPFDTIEDVGKVFDRGGITNHNGGNGLKEALGDSNRGRKKGKTEGSSDTRPTSVKDITQPGVTNMRCFTRQKEGLAVPLLSTKVSQKFSRDGLGARIVTDIDNNEITIDPTDTLLPKVRRLPYPGLGMVEERYIEITRHGVPEPIIVAVKRTLIPGSGFSYPKETEGPRAEAPLQEHAEKTLDSVQEYENEGGPAAEASPRPSPKGEILAPIDSKNDATEVEETDQGTQEPHPTSSPASPTAVTEKPEEEALKPKEAAKSWPKAKAEHERITKKRKADEASSAPAAPPKKRGRKPGRKKKV</sequence>
<evidence type="ECO:0000256" key="1">
    <source>
        <dbReference type="SAM" id="MobiDB-lite"/>
    </source>
</evidence>
<comment type="caution">
    <text evidence="2">The sequence shown here is derived from an EMBL/GenBank/DDBJ whole genome shotgun (WGS) entry which is preliminary data.</text>
</comment>
<protein>
    <submittedName>
        <fullName evidence="2">Uncharacterized protein</fullName>
    </submittedName>
</protein>
<feature type="region of interest" description="Disordered" evidence="1">
    <location>
        <begin position="1187"/>
        <end position="1206"/>
    </location>
</feature>
<feature type="compositionally biased region" description="Basic and acidic residues" evidence="1">
    <location>
        <begin position="228"/>
        <end position="263"/>
    </location>
</feature>
<feature type="region of interest" description="Disordered" evidence="1">
    <location>
        <begin position="513"/>
        <end position="577"/>
    </location>
</feature>
<feature type="compositionally biased region" description="Polar residues" evidence="1">
    <location>
        <begin position="1477"/>
        <end position="1487"/>
    </location>
</feature>
<keyword evidence="3" id="KW-1185">Reference proteome</keyword>
<feature type="region of interest" description="Disordered" evidence="1">
    <location>
        <begin position="1611"/>
        <end position="1730"/>
    </location>
</feature>
<feature type="compositionally biased region" description="Basic and acidic residues" evidence="1">
    <location>
        <begin position="1674"/>
        <end position="1699"/>
    </location>
</feature>
<feature type="compositionally biased region" description="Basic and acidic residues" evidence="1">
    <location>
        <begin position="553"/>
        <end position="574"/>
    </location>
</feature>
<reference evidence="2 3" key="1">
    <citation type="submission" date="2023-08" db="EMBL/GenBank/DDBJ databases">
        <authorList>
            <person name="Palmer J.M."/>
        </authorList>
    </citation>
    <scope>NUCLEOTIDE SEQUENCE [LARGE SCALE GENOMIC DNA]</scope>
    <source>
        <strain evidence="2 3">TWF481</strain>
    </source>
</reference>
<organism evidence="2 3">
    <name type="scientific">Arthrobotrys musiformis</name>
    <dbReference type="NCBI Taxonomy" id="47236"/>
    <lineage>
        <taxon>Eukaryota</taxon>
        <taxon>Fungi</taxon>
        <taxon>Dikarya</taxon>
        <taxon>Ascomycota</taxon>
        <taxon>Pezizomycotina</taxon>
        <taxon>Orbiliomycetes</taxon>
        <taxon>Orbiliales</taxon>
        <taxon>Orbiliaceae</taxon>
        <taxon>Arthrobotrys</taxon>
    </lineage>
</organism>
<feature type="compositionally biased region" description="Basic and acidic residues" evidence="1">
    <location>
        <begin position="513"/>
        <end position="526"/>
    </location>
</feature>
<feature type="region of interest" description="Disordered" evidence="1">
    <location>
        <begin position="355"/>
        <end position="388"/>
    </location>
</feature>
<feature type="compositionally biased region" description="Gly residues" evidence="1">
    <location>
        <begin position="203"/>
        <end position="214"/>
    </location>
</feature>
<feature type="compositionally biased region" description="Basic residues" evidence="1">
    <location>
        <begin position="1717"/>
        <end position="1730"/>
    </location>
</feature>
<feature type="compositionally biased region" description="Basic residues" evidence="1">
    <location>
        <begin position="359"/>
        <end position="369"/>
    </location>
</feature>
<dbReference type="EMBL" id="JAVHJL010000013">
    <property type="protein sequence ID" value="KAK6495033.1"/>
    <property type="molecule type" value="Genomic_DNA"/>
</dbReference>
<feature type="compositionally biased region" description="Low complexity" evidence="1">
    <location>
        <begin position="532"/>
        <end position="552"/>
    </location>
</feature>